<organism evidence="1 2">
    <name type="scientific">Pistacia atlantica</name>
    <dbReference type="NCBI Taxonomy" id="434234"/>
    <lineage>
        <taxon>Eukaryota</taxon>
        <taxon>Viridiplantae</taxon>
        <taxon>Streptophyta</taxon>
        <taxon>Embryophyta</taxon>
        <taxon>Tracheophyta</taxon>
        <taxon>Spermatophyta</taxon>
        <taxon>Magnoliopsida</taxon>
        <taxon>eudicotyledons</taxon>
        <taxon>Gunneridae</taxon>
        <taxon>Pentapetalae</taxon>
        <taxon>rosids</taxon>
        <taxon>malvids</taxon>
        <taxon>Sapindales</taxon>
        <taxon>Anacardiaceae</taxon>
        <taxon>Pistacia</taxon>
    </lineage>
</organism>
<protein>
    <submittedName>
        <fullName evidence="1">Uncharacterized protein</fullName>
    </submittedName>
</protein>
<reference evidence="2" key="1">
    <citation type="journal article" date="2023" name="G3 (Bethesda)">
        <title>Genome assembly and association tests identify interacting loci associated with vigor, precocity, and sex in interspecific pistachio rootstocks.</title>
        <authorList>
            <person name="Palmer W."/>
            <person name="Jacygrad E."/>
            <person name="Sagayaradj S."/>
            <person name="Cavanaugh K."/>
            <person name="Han R."/>
            <person name="Bertier L."/>
            <person name="Beede B."/>
            <person name="Kafkas S."/>
            <person name="Golino D."/>
            <person name="Preece J."/>
            <person name="Michelmore R."/>
        </authorList>
    </citation>
    <scope>NUCLEOTIDE SEQUENCE [LARGE SCALE GENOMIC DNA]</scope>
</reference>
<keyword evidence="2" id="KW-1185">Reference proteome</keyword>
<evidence type="ECO:0000313" key="1">
    <source>
        <dbReference type="EMBL" id="KAJ0085556.1"/>
    </source>
</evidence>
<evidence type="ECO:0000313" key="2">
    <source>
        <dbReference type="Proteomes" id="UP001164250"/>
    </source>
</evidence>
<name>A0ACC1AH32_9ROSI</name>
<accession>A0ACC1AH32</accession>
<comment type="caution">
    <text evidence="1">The sequence shown here is derived from an EMBL/GenBank/DDBJ whole genome shotgun (WGS) entry which is preliminary data.</text>
</comment>
<gene>
    <name evidence="1" type="ORF">Patl1_08053</name>
</gene>
<dbReference type="Proteomes" id="UP001164250">
    <property type="component" value="Chromosome 10"/>
</dbReference>
<proteinExistence type="predicted"/>
<dbReference type="EMBL" id="CM047906">
    <property type="protein sequence ID" value="KAJ0085556.1"/>
    <property type="molecule type" value="Genomic_DNA"/>
</dbReference>
<sequence>MFLDHLHGSNLYLFFVTLPESLLLKIVVLSRKWSNPDGAILVASSNLQCTLNTTRVRENLLSS</sequence>